<dbReference type="InterPro" id="IPR001138">
    <property type="entry name" value="Zn2Cys6_DnaBD"/>
</dbReference>
<dbReference type="PROSITE" id="PS50157">
    <property type="entry name" value="ZINC_FINGER_C2H2_2"/>
    <property type="match status" value="1"/>
</dbReference>
<keyword evidence="5" id="KW-0804">Transcription</keyword>
<evidence type="ECO:0000256" key="1">
    <source>
        <dbReference type="ARBA" id="ARBA00022723"/>
    </source>
</evidence>
<keyword evidence="3" id="KW-0805">Transcription regulation</keyword>
<evidence type="ECO:0000256" key="6">
    <source>
        <dbReference type="ARBA" id="ARBA00023242"/>
    </source>
</evidence>
<gene>
    <name evidence="10" type="ORF">ASPCAL13863</name>
</gene>
<dbReference type="InterPro" id="IPR013087">
    <property type="entry name" value="Znf_C2H2_type"/>
</dbReference>
<dbReference type="GO" id="GO:0000981">
    <property type="term" value="F:DNA-binding transcription factor activity, RNA polymerase II-specific"/>
    <property type="evidence" value="ECO:0007669"/>
    <property type="project" value="InterPro"/>
</dbReference>
<name>A0A0U5GHS4_ASPCI</name>
<evidence type="ECO:0000256" key="2">
    <source>
        <dbReference type="ARBA" id="ARBA00022833"/>
    </source>
</evidence>
<proteinExistence type="predicted"/>
<dbReference type="SMART" id="SM00066">
    <property type="entry name" value="GAL4"/>
    <property type="match status" value="1"/>
</dbReference>
<dbReference type="PANTHER" id="PTHR47660">
    <property type="entry name" value="TRANSCRIPTION FACTOR WITH C2H2 AND ZN(2)-CYS(6) DNA BINDING DOMAIN (EUROFUNG)-RELATED-RELATED"/>
    <property type="match status" value="1"/>
</dbReference>
<organism evidence="10 11">
    <name type="scientific">Aspergillus calidoustus</name>
    <dbReference type="NCBI Taxonomy" id="454130"/>
    <lineage>
        <taxon>Eukaryota</taxon>
        <taxon>Fungi</taxon>
        <taxon>Dikarya</taxon>
        <taxon>Ascomycota</taxon>
        <taxon>Pezizomycotina</taxon>
        <taxon>Eurotiomycetes</taxon>
        <taxon>Eurotiomycetidae</taxon>
        <taxon>Eurotiales</taxon>
        <taxon>Aspergillaceae</taxon>
        <taxon>Aspergillus</taxon>
        <taxon>Aspergillus subgen. Nidulantes</taxon>
    </lineage>
</organism>
<dbReference type="CDD" id="cd00067">
    <property type="entry name" value="GAL4"/>
    <property type="match status" value="1"/>
</dbReference>
<dbReference type="Proteomes" id="UP000054771">
    <property type="component" value="Unassembled WGS sequence"/>
</dbReference>
<keyword evidence="4" id="KW-0238">DNA-binding</keyword>
<keyword evidence="2" id="KW-0862">Zinc</keyword>
<feature type="domain" description="C2H2-type" evidence="9">
    <location>
        <begin position="30"/>
        <end position="57"/>
    </location>
</feature>
<keyword evidence="7" id="KW-0863">Zinc-finger</keyword>
<dbReference type="InterPro" id="IPR036864">
    <property type="entry name" value="Zn2-C6_fun-type_DNA-bd_sf"/>
</dbReference>
<dbReference type="Gene3D" id="3.30.160.60">
    <property type="entry name" value="Classic Zinc Finger"/>
    <property type="match status" value="1"/>
</dbReference>
<dbReference type="Gene3D" id="4.10.240.10">
    <property type="entry name" value="Zn(2)-C6 fungal-type DNA-binding domain"/>
    <property type="match status" value="1"/>
</dbReference>
<evidence type="ECO:0000256" key="7">
    <source>
        <dbReference type="PROSITE-ProRule" id="PRU00042"/>
    </source>
</evidence>
<dbReference type="PANTHER" id="PTHR47660:SF2">
    <property type="entry name" value="TRANSCRIPTION FACTOR WITH C2H2 AND ZN(2)-CYS(6) DNA BINDING DOMAIN (EUROFUNG)"/>
    <property type="match status" value="1"/>
</dbReference>
<keyword evidence="1" id="KW-0479">Metal-binding</keyword>
<keyword evidence="11" id="KW-1185">Reference proteome</keyword>
<evidence type="ECO:0000313" key="10">
    <source>
        <dbReference type="EMBL" id="CEL10749.1"/>
    </source>
</evidence>
<evidence type="ECO:0000259" key="9">
    <source>
        <dbReference type="PROSITE" id="PS50157"/>
    </source>
</evidence>
<reference evidence="11" key="1">
    <citation type="journal article" date="2016" name="Genome Announc.">
        <title>Draft genome sequences of fungus Aspergillus calidoustus.</title>
        <authorList>
            <person name="Horn F."/>
            <person name="Linde J."/>
            <person name="Mattern D.J."/>
            <person name="Walther G."/>
            <person name="Guthke R."/>
            <person name="Scherlach K."/>
            <person name="Martin K."/>
            <person name="Brakhage A.A."/>
            <person name="Petzke L."/>
            <person name="Valiante V."/>
        </authorList>
    </citation>
    <scope>NUCLEOTIDE SEQUENCE [LARGE SCALE GENOMIC DNA]</scope>
    <source>
        <strain evidence="11">SF006504</strain>
    </source>
</reference>
<dbReference type="STRING" id="454130.A0A0U5GHS4"/>
<evidence type="ECO:0008006" key="12">
    <source>
        <dbReference type="Google" id="ProtNLM"/>
    </source>
</evidence>
<dbReference type="SMART" id="SM00355">
    <property type="entry name" value="ZnF_C2H2"/>
    <property type="match status" value="2"/>
</dbReference>
<dbReference type="SUPFAM" id="SSF57701">
    <property type="entry name" value="Zn2/Cys6 DNA-binding domain"/>
    <property type="match status" value="1"/>
</dbReference>
<feature type="domain" description="Zn(2)-C6 fungal-type" evidence="8">
    <location>
        <begin position="102"/>
        <end position="131"/>
    </location>
</feature>
<dbReference type="AlphaFoldDB" id="A0A0U5GHS4"/>
<evidence type="ECO:0000256" key="5">
    <source>
        <dbReference type="ARBA" id="ARBA00023163"/>
    </source>
</evidence>
<sequence length="204" mass="22688">MPVESLMDLAYGQPDTIRFKTNPSSLNASWKCDICSSGFQRLDHFKRHTATHKTDRPFMCDFCGSLYKRGDVLRRHWKSCSARIQTGQTVPEPRLGGKEKHACDGCARLKRSCSGGQPCSECQSRGRNCSYERLGGTKNNTIESPPREWGLSAAGYDTVPAHTPDIGAAGVQQFGEPSRSTWDMGPQNFYASADIIYRAYSRLP</sequence>
<dbReference type="PROSITE" id="PS00028">
    <property type="entry name" value="ZINC_FINGER_C2H2_1"/>
    <property type="match status" value="1"/>
</dbReference>
<dbReference type="GO" id="GO:0008270">
    <property type="term" value="F:zinc ion binding"/>
    <property type="evidence" value="ECO:0007669"/>
    <property type="project" value="UniProtKB-KW"/>
</dbReference>
<evidence type="ECO:0000256" key="4">
    <source>
        <dbReference type="ARBA" id="ARBA00023125"/>
    </source>
</evidence>
<evidence type="ECO:0000313" key="11">
    <source>
        <dbReference type="Proteomes" id="UP000054771"/>
    </source>
</evidence>
<dbReference type="GO" id="GO:0003677">
    <property type="term" value="F:DNA binding"/>
    <property type="evidence" value="ECO:0007669"/>
    <property type="project" value="UniProtKB-KW"/>
</dbReference>
<dbReference type="InterPro" id="IPR036236">
    <property type="entry name" value="Znf_C2H2_sf"/>
</dbReference>
<accession>A0A0U5GHS4</accession>
<protein>
    <recommendedName>
        <fullName evidence="12">Zn(2)-C6 fungal-type domain-containing protein</fullName>
    </recommendedName>
</protein>
<keyword evidence="6" id="KW-0539">Nucleus</keyword>
<dbReference type="OrthoDB" id="6365676at2759"/>
<dbReference type="SUPFAM" id="SSF57667">
    <property type="entry name" value="beta-beta-alpha zinc fingers"/>
    <property type="match status" value="1"/>
</dbReference>
<dbReference type="PROSITE" id="PS50048">
    <property type="entry name" value="ZN2_CY6_FUNGAL_2"/>
    <property type="match status" value="1"/>
</dbReference>
<evidence type="ECO:0000259" key="8">
    <source>
        <dbReference type="PROSITE" id="PS50048"/>
    </source>
</evidence>
<evidence type="ECO:0000256" key="3">
    <source>
        <dbReference type="ARBA" id="ARBA00023015"/>
    </source>
</evidence>
<dbReference type="Pfam" id="PF00172">
    <property type="entry name" value="Zn_clus"/>
    <property type="match status" value="1"/>
</dbReference>
<dbReference type="EMBL" id="CDMC01000020">
    <property type="protein sequence ID" value="CEL10749.1"/>
    <property type="molecule type" value="Genomic_DNA"/>
</dbReference>